<dbReference type="AlphaFoldDB" id="A0A1F6BUS1"/>
<comment type="caution">
    <text evidence="1">The sequence shown here is derived from an EMBL/GenBank/DDBJ whole genome shotgun (WGS) entry which is preliminary data.</text>
</comment>
<dbReference type="Proteomes" id="UP000179014">
    <property type="component" value="Unassembled WGS sequence"/>
</dbReference>
<sequence length="160" mass="18348">MANPEFPDKKYRSLHDSEKFDNGAEDVKRLAALVKKQEIREQLTKNDLVFLYELDTPIEAVGPLGMKDPRIEELRETRDTNADLSILFDCAPEDIARSVSEISKRTKAYIGKLEPSMFDLLPRTVEYVYTEFPEGRIRFRTIELGTGISDGVSFKKTLEE</sequence>
<dbReference type="EMBL" id="MFKN01000029">
    <property type="protein sequence ID" value="OGG40563.1"/>
    <property type="molecule type" value="Genomic_DNA"/>
</dbReference>
<name>A0A1F6BUS1_9BACT</name>
<gene>
    <name evidence="1" type="ORF">A2118_04100</name>
</gene>
<proteinExistence type="predicted"/>
<evidence type="ECO:0000313" key="2">
    <source>
        <dbReference type="Proteomes" id="UP000179014"/>
    </source>
</evidence>
<organism evidence="1 2">
    <name type="scientific">Candidatus Kaiserbacteria bacterium GWA2_50_9</name>
    <dbReference type="NCBI Taxonomy" id="1798474"/>
    <lineage>
        <taxon>Bacteria</taxon>
        <taxon>Candidatus Kaiseribacteriota</taxon>
    </lineage>
</organism>
<evidence type="ECO:0000313" key="1">
    <source>
        <dbReference type="EMBL" id="OGG40563.1"/>
    </source>
</evidence>
<reference evidence="1 2" key="1">
    <citation type="journal article" date="2016" name="Nat. Commun.">
        <title>Thousands of microbial genomes shed light on interconnected biogeochemical processes in an aquifer system.</title>
        <authorList>
            <person name="Anantharaman K."/>
            <person name="Brown C.T."/>
            <person name="Hug L.A."/>
            <person name="Sharon I."/>
            <person name="Castelle C.J."/>
            <person name="Probst A.J."/>
            <person name="Thomas B.C."/>
            <person name="Singh A."/>
            <person name="Wilkins M.J."/>
            <person name="Karaoz U."/>
            <person name="Brodie E.L."/>
            <person name="Williams K.H."/>
            <person name="Hubbard S.S."/>
            <person name="Banfield J.F."/>
        </authorList>
    </citation>
    <scope>NUCLEOTIDE SEQUENCE [LARGE SCALE GENOMIC DNA]</scope>
</reference>
<dbReference type="STRING" id="1798474.A2118_04100"/>
<accession>A0A1F6BUS1</accession>
<protein>
    <submittedName>
        <fullName evidence="1">Uncharacterized protein</fullName>
    </submittedName>
</protein>